<dbReference type="InterPro" id="IPR049704">
    <property type="entry name" value="Aminotrans_3_PPA_site"/>
</dbReference>
<evidence type="ECO:0000256" key="17">
    <source>
        <dbReference type="ARBA" id="ARBA00042669"/>
    </source>
</evidence>
<dbReference type="InterPro" id="IPR015424">
    <property type="entry name" value="PyrdxlP-dep_Trfase"/>
</dbReference>
<evidence type="ECO:0000256" key="3">
    <source>
        <dbReference type="ARBA" id="ARBA00008954"/>
    </source>
</evidence>
<comment type="catalytic activity">
    <reaction evidence="21">
        <text>N(omega),N(omega)-dimethyl-L-arginine + oxaloacetate = 5-(3,3-dimethylguanidino)-2-oxopentanoate + L-aspartate</text>
        <dbReference type="Rhea" id="RHEA:77343"/>
        <dbReference type="ChEBI" id="CHEBI:16452"/>
        <dbReference type="ChEBI" id="CHEBI:29991"/>
        <dbReference type="ChEBI" id="CHEBI:58326"/>
        <dbReference type="ChEBI" id="CHEBI:197301"/>
    </reaction>
</comment>
<protein>
    <recommendedName>
        <fullName evidence="13">Alanine--glyoxylate aminotransferase 2, mitochondrial</fullName>
        <ecNumber evidence="28">2.6.1.18</ecNumber>
        <ecNumber evidence="12">2.6.1.40</ecNumber>
        <ecNumber evidence="5">2.6.1.44</ecNumber>
    </recommendedName>
    <alternativeName>
        <fullName evidence="14">(R)-3-amino-2-methylpropionate--pyruvate transaminase</fullName>
    </alternativeName>
    <alternativeName>
        <fullName evidence="16">Beta-ALAAT II</fullName>
    </alternativeName>
    <alternativeName>
        <fullName evidence="17">Beta-alanine-pyruvate aminotransferase</fullName>
    </alternativeName>
    <alternativeName>
        <fullName evidence="30">D-3-aminoisobutyrate-pyruvate aminotransferase</fullName>
    </alternativeName>
    <alternativeName>
        <fullName evidence="15">D-AIBAT</fullName>
    </alternativeName>
    <alternativeName>
        <fullName evidence="29">D-beta-aminoisobutyrate-pyruvate aminotransferase</fullName>
    </alternativeName>
</protein>
<dbReference type="Gene3D" id="3.90.1150.10">
    <property type="entry name" value="Aspartate Aminotransferase, domain 1"/>
    <property type="match status" value="1"/>
</dbReference>
<evidence type="ECO:0000256" key="2">
    <source>
        <dbReference type="ARBA" id="ARBA00004173"/>
    </source>
</evidence>
<evidence type="ECO:0000256" key="26">
    <source>
        <dbReference type="ARBA" id="ARBA00043825"/>
    </source>
</evidence>
<name>A0A6J8EAL0_MYTCO</name>
<comment type="catalytic activity">
    <reaction evidence="20">
        <text>(R)-3-amino-2-methylpropanoate + pyruvate = 2-methyl-3-oxopropanoate + L-alanine</text>
        <dbReference type="Rhea" id="RHEA:18393"/>
        <dbReference type="ChEBI" id="CHEBI:15361"/>
        <dbReference type="ChEBI" id="CHEBI:57700"/>
        <dbReference type="ChEBI" id="CHEBI:57731"/>
        <dbReference type="ChEBI" id="CHEBI:57972"/>
        <dbReference type="EC" id="2.6.1.40"/>
    </reaction>
    <physiologicalReaction direction="left-to-right" evidence="20">
        <dbReference type="Rhea" id="RHEA:18394"/>
    </physiologicalReaction>
</comment>
<dbReference type="GO" id="GO:0008453">
    <property type="term" value="F:alanine-glyoxylate transaminase activity"/>
    <property type="evidence" value="ECO:0007669"/>
    <property type="project" value="UniProtKB-EC"/>
</dbReference>
<comment type="catalytic activity">
    <reaction evidence="34">
        <text>N(omega),N(omega)-dimethyl-L-arginine + 2-oxobutanoate = 5-(3,3-dimethylguanidino)-2-oxopentanoate + (2S)-2-aminobutanoate</text>
        <dbReference type="Rhea" id="RHEA:77351"/>
        <dbReference type="ChEBI" id="CHEBI:16763"/>
        <dbReference type="ChEBI" id="CHEBI:58326"/>
        <dbReference type="ChEBI" id="CHEBI:74359"/>
        <dbReference type="ChEBI" id="CHEBI:197301"/>
    </reaction>
</comment>
<accession>A0A6J8EAL0</accession>
<keyword evidence="6 40" id="KW-0032">Aminotransferase</keyword>
<comment type="catalytic activity">
    <reaction evidence="32">
        <text>L-ornithine + glyoxylate = 5-amino-2-oxopentanoate + glycine</text>
        <dbReference type="Rhea" id="RHEA:77331"/>
        <dbReference type="ChEBI" id="CHEBI:36655"/>
        <dbReference type="ChEBI" id="CHEBI:46911"/>
        <dbReference type="ChEBI" id="CHEBI:57305"/>
        <dbReference type="ChEBI" id="CHEBI:58802"/>
    </reaction>
</comment>
<evidence type="ECO:0000256" key="37">
    <source>
        <dbReference type="ARBA" id="ARBA00049480"/>
    </source>
</evidence>
<evidence type="ECO:0000256" key="6">
    <source>
        <dbReference type="ARBA" id="ARBA00022576"/>
    </source>
</evidence>
<evidence type="ECO:0000256" key="13">
    <source>
        <dbReference type="ARBA" id="ARBA00039862"/>
    </source>
</evidence>
<comment type="catalytic activity">
    <reaction evidence="19">
        <text>(2S)-2-aminobutanoate + glyoxylate = 2-oxobutanoate + glycine</text>
        <dbReference type="Rhea" id="RHEA:77339"/>
        <dbReference type="ChEBI" id="CHEBI:16763"/>
        <dbReference type="ChEBI" id="CHEBI:36655"/>
        <dbReference type="ChEBI" id="CHEBI:57305"/>
        <dbReference type="ChEBI" id="CHEBI:74359"/>
    </reaction>
</comment>
<sequence>MCQYPIRKPRTAKRMTQRSTAGDASDTASKYFKINVFFPFIDHCIAQLEERFPEDKSAMFLASKLMPLKVHTMSQIETAKIYEWYSSDLPDGDTYYMEIQRWMAFCRTFSYGLIRCSSSAPSMPPCDFIPEKYEGISYDDAMKVRSKNLTPALLTFYKKPVMINQGHMQWLWDINDKRYLDLFAGIVTVSVGHCHPKVTKAAEKQMRKLWHTTNIYLHPAIHEYAEKLVAKLPGDLKVVYFTNSGSEANDLALLMARMYTGTFEALSLRNAYHGASPYLMGLTALSTWKYNSPTGLGIHQTMNADPYRGPWGGARCRDSPSQVIGRSCDCAEGQCQAGEHYLDQLKDTVAFSMPNKRCGAFFAESIQGVGGTVQFPKNFLKPAFEHVRSHGGVCISDEVQTGFGRLGTHFWGFETHDIVPDIVTMAKGIGNGFPLAAVVTTPEIAKQMGTALHFNTYGGNPMASAVGSAVLDAIEEDGTQQNSLEVGTYFINKLRELQNEFDVIGDVRGKGLMIGVELVSDREKRTPLAADIVGKIWEDMKDMGLLVGKGGFYGTTLRIKPPMCITKEDTDFSIDVMRKAFQNSCQ</sequence>
<keyword evidence="9" id="KW-0809">Transit peptide</keyword>
<evidence type="ECO:0000256" key="8">
    <source>
        <dbReference type="ARBA" id="ARBA00022898"/>
    </source>
</evidence>
<comment type="catalytic activity">
    <reaction evidence="11">
        <text>glyoxylate + L-alanine = glycine + pyruvate</text>
        <dbReference type="Rhea" id="RHEA:24248"/>
        <dbReference type="ChEBI" id="CHEBI:15361"/>
        <dbReference type="ChEBI" id="CHEBI:36655"/>
        <dbReference type="ChEBI" id="CHEBI:57305"/>
        <dbReference type="ChEBI" id="CHEBI:57972"/>
        <dbReference type="EC" id="2.6.1.44"/>
    </reaction>
    <physiologicalReaction direction="left-to-right" evidence="11">
        <dbReference type="Rhea" id="RHEA:24249"/>
    </physiologicalReaction>
</comment>
<evidence type="ECO:0000256" key="36">
    <source>
        <dbReference type="ARBA" id="ARBA00048916"/>
    </source>
</evidence>
<comment type="similarity">
    <text evidence="3">Belongs to the class-III pyridoxal-phosphate-dependent aminotransferase family.</text>
</comment>
<dbReference type="Proteomes" id="UP000507470">
    <property type="component" value="Unassembled WGS sequence"/>
</dbReference>
<comment type="cofactor">
    <cofactor evidence="1">
        <name>pyridoxal 5'-phosphate</name>
        <dbReference type="ChEBI" id="CHEBI:597326"/>
    </cofactor>
</comment>
<comment type="catalytic activity">
    <reaction evidence="26">
        <text>3-oxopropanoate + L-alanine = beta-alanine + pyruvate</text>
        <dbReference type="Rhea" id="RHEA:14077"/>
        <dbReference type="ChEBI" id="CHEBI:15361"/>
        <dbReference type="ChEBI" id="CHEBI:33190"/>
        <dbReference type="ChEBI" id="CHEBI:57966"/>
        <dbReference type="ChEBI" id="CHEBI:57972"/>
        <dbReference type="EC" id="2.6.1.18"/>
    </reaction>
    <physiologicalReaction direction="right-to-left" evidence="26">
        <dbReference type="Rhea" id="RHEA:14079"/>
    </physiologicalReaction>
</comment>
<evidence type="ECO:0000256" key="38">
    <source>
        <dbReference type="ARBA" id="ARBA00058068"/>
    </source>
</evidence>
<comment type="subcellular location">
    <subcellularLocation>
        <location evidence="2">Mitochondrion</location>
    </subcellularLocation>
</comment>
<evidence type="ECO:0000313" key="41">
    <source>
        <dbReference type="Proteomes" id="UP000507470"/>
    </source>
</evidence>
<comment type="catalytic activity">
    <reaction evidence="37">
        <text>N(omega),N('omega)-dimethyl-L-arginine + glyoxylate = 5-(3,3'-dimethylguanidino)-2-oxopentanoate + glycine</text>
        <dbReference type="Rhea" id="RHEA:77315"/>
        <dbReference type="ChEBI" id="CHEBI:36655"/>
        <dbReference type="ChEBI" id="CHEBI:57305"/>
        <dbReference type="ChEBI" id="CHEBI:197308"/>
        <dbReference type="ChEBI" id="CHEBI:197310"/>
    </reaction>
</comment>
<comment type="catalytic activity">
    <reaction evidence="18">
        <text>N(omega),N(omega)-dimethyl-L-arginine + pyruvate = 5-(3,3-dimethylguanidino)-2-oxopentanoate + L-alanine</text>
        <dbReference type="Rhea" id="RHEA:77303"/>
        <dbReference type="ChEBI" id="CHEBI:15361"/>
        <dbReference type="ChEBI" id="CHEBI:57972"/>
        <dbReference type="ChEBI" id="CHEBI:58326"/>
        <dbReference type="ChEBI" id="CHEBI:197301"/>
    </reaction>
</comment>
<evidence type="ECO:0000256" key="35">
    <source>
        <dbReference type="ARBA" id="ARBA00048760"/>
    </source>
</evidence>
<dbReference type="GO" id="GO:0019481">
    <property type="term" value="P:L-alanine catabolic process, by transamination"/>
    <property type="evidence" value="ECO:0007669"/>
    <property type="project" value="TreeGrafter"/>
</dbReference>
<dbReference type="PANTHER" id="PTHR45688">
    <property type="match status" value="1"/>
</dbReference>
<evidence type="ECO:0000256" key="30">
    <source>
        <dbReference type="ARBA" id="ARBA00044258"/>
    </source>
</evidence>
<evidence type="ECO:0000256" key="11">
    <source>
        <dbReference type="ARBA" id="ARBA00033660"/>
    </source>
</evidence>
<evidence type="ECO:0000256" key="32">
    <source>
        <dbReference type="ARBA" id="ARBA00048264"/>
    </source>
</evidence>
<dbReference type="SUPFAM" id="SSF53383">
    <property type="entry name" value="PLP-dependent transferases"/>
    <property type="match status" value="1"/>
</dbReference>
<dbReference type="InterPro" id="IPR015422">
    <property type="entry name" value="PyrdxlP-dep_Trfase_small"/>
</dbReference>
<evidence type="ECO:0000256" key="31">
    <source>
        <dbReference type="ARBA" id="ARBA00047892"/>
    </source>
</evidence>
<evidence type="ECO:0000256" key="9">
    <source>
        <dbReference type="ARBA" id="ARBA00022946"/>
    </source>
</evidence>
<evidence type="ECO:0000256" key="16">
    <source>
        <dbReference type="ARBA" id="ARBA00042611"/>
    </source>
</evidence>
<comment type="subunit">
    <text evidence="4">Homotetramer.</text>
</comment>
<comment type="catalytic activity">
    <reaction evidence="24">
        <text>L-ornithine + pyruvate = 5-amino-2-oxopentanoate + L-alanine</text>
        <dbReference type="Rhea" id="RHEA:77327"/>
        <dbReference type="ChEBI" id="CHEBI:15361"/>
        <dbReference type="ChEBI" id="CHEBI:46911"/>
        <dbReference type="ChEBI" id="CHEBI:57972"/>
        <dbReference type="ChEBI" id="CHEBI:58802"/>
    </reaction>
</comment>
<comment type="catalytic activity">
    <reaction evidence="36">
        <text>oxaloacetate + L-alanine = L-aspartate + pyruvate</text>
        <dbReference type="Rhea" id="RHEA:77347"/>
        <dbReference type="ChEBI" id="CHEBI:15361"/>
        <dbReference type="ChEBI" id="CHEBI:16452"/>
        <dbReference type="ChEBI" id="CHEBI:29991"/>
        <dbReference type="ChEBI" id="CHEBI:57972"/>
    </reaction>
</comment>
<dbReference type="CDD" id="cd00610">
    <property type="entry name" value="OAT_like"/>
    <property type="match status" value="1"/>
</dbReference>
<dbReference type="GO" id="GO:0030170">
    <property type="term" value="F:pyridoxal phosphate binding"/>
    <property type="evidence" value="ECO:0007669"/>
    <property type="project" value="InterPro"/>
</dbReference>
<evidence type="ECO:0000256" key="20">
    <source>
        <dbReference type="ARBA" id="ARBA00043726"/>
    </source>
</evidence>
<dbReference type="FunFam" id="3.40.640.10:FF:000055">
    <property type="entry name" value="Alanine--glyoxylate aminotransferase 2, mitochondrial"/>
    <property type="match status" value="1"/>
</dbReference>
<evidence type="ECO:0000256" key="27">
    <source>
        <dbReference type="ARBA" id="ARBA00043826"/>
    </source>
</evidence>
<dbReference type="PANTHER" id="PTHR45688:SF3">
    <property type="entry name" value="ALANINE--GLYOXYLATE AMINOTRANSFERASE 2, MITOCHONDRIAL"/>
    <property type="match status" value="1"/>
</dbReference>
<comment type="catalytic activity">
    <reaction evidence="22">
        <text>2-oxobutanoate + L-alanine = (2S)-2-aminobutanoate + pyruvate</text>
        <dbReference type="Rhea" id="RHEA:77355"/>
        <dbReference type="ChEBI" id="CHEBI:15361"/>
        <dbReference type="ChEBI" id="CHEBI:16763"/>
        <dbReference type="ChEBI" id="CHEBI:57972"/>
        <dbReference type="ChEBI" id="CHEBI:74359"/>
        <dbReference type="EC" id="2.6.1.44"/>
    </reaction>
</comment>
<dbReference type="InterPro" id="IPR005814">
    <property type="entry name" value="Aminotrans_3"/>
</dbReference>
<dbReference type="GO" id="GO:0016223">
    <property type="term" value="F:beta-alanine:pyruvate transaminase activity"/>
    <property type="evidence" value="ECO:0007669"/>
    <property type="project" value="UniProtKB-EC"/>
</dbReference>
<comment type="catalytic activity">
    <reaction evidence="23">
        <text>N(omega)-methyl-L-arginine + pyruvate = 5-(3-methylguanidino)-2-oxopentanoate + L-alanine</text>
        <dbReference type="Rhea" id="RHEA:77319"/>
        <dbReference type="ChEBI" id="CHEBI:15361"/>
        <dbReference type="ChEBI" id="CHEBI:57972"/>
        <dbReference type="ChEBI" id="CHEBI:114953"/>
        <dbReference type="ChEBI" id="CHEBI:197314"/>
    </reaction>
</comment>
<keyword evidence="10" id="KW-0496">Mitochondrion</keyword>
<comment type="catalytic activity">
    <reaction evidence="33">
        <text>2-oxohexanoate + N(omega),N(omega)-dimethyl-L-arginine = L-2-aminohexanoate + 5-(3,3-dimethylguanidino)-2-oxopentanoate</text>
        <dbReference type="Rhea" id="RHEA:77363"/>
        <dbReference type="ChEBI" id="CHEBI:35177"/>
        <dbReference type="ChEBI" id="CHEBI:58326"/>
        <dbReference type="ChEBI" id="CHEBI:58455"/>
        <dbReference type="ChEBI" id="CHEBI:197301"/>
    </reaction>
</comment>
<comment type="catalytic activity">
    <reaction evidence="31">
        <text>N(omega),N(omega)-dimethyl-L-arginine + glyoxylate = 5-(3,3-dimethylguanidino)-2-oxopentanoate + glycine</text>
        <dbReference type="Rhea" id="RHEA:77311"/>
        <dbReference type="ChEBI" id="CHEBI:36655"/>
        <dbReference type="ChEBI" id="CHEBI:57305"/>
        <dbReference type="ChEBI" id="CHEBI:58326"/>
        <dbReference type="ChEBI" id="CHEBI:197301"/>
    </reaction>
</comment>
<dbReference type="EMBL" id="CACVKT020008793">
    <property type="protein sequence ID" value="CAC5417694.1"/>
    <property type="molecule type" value="Genomic_DNA"/>
</dbReference>
<evidence type="ECO:0000256" key="28">
    <source>
        <dbReference type="ARBA" id="ARBA00044055"/>
    </source>
</evidence>
<dbReference type="EC" id="2.6.1.18" evidence="28"/>
<evidence type="ECO:0000256" key="22">
    <source>
        <dbReference type="ARBA" id="ARBA00043751"/>
    </source>
</evidence>
<dbReference type="InterPro" id="IPR015421">
    <property type="entry name" value="PyrdxlP-dep_Trfase_major"/>
</dbReference>
<evidence type="ECO:0000256" key="14">
    <source>
        <dbReference type="ARBA" id="ARBA00041662"/>
    </source>
</evidence>
<evidence type="ECO:0000256" key="7">
    <source>
        <dbReference type="ARBA" id="ARBA00022679"/>
    </source>
</evidence>
<evidence type="ECO:0000313" key="40">
    <source>
        <dbReference type="EMBL" id="CAC5417694.1"/>
    </source>
</evidence>
<dbReference type="Pfam" id="PF00202">
    <property type="entry name" value="Aminotran_3"/>
    <property type="match status" value="1"/>
</dbReference>
<evidence type="ECO:0000256" key="24">
    <source>
        <dbReference type="ARBA" id="ARBA00043777"/>
    </source>
</evidence>
<feature type="compositionally biased region" description="Basic residues" evidence="39">
    <location>
        <begin position="7"/>
        <end position="16"/>
    </location>
</feature>
<dbReference type="OrthoDB" id="10261433at2759"/>
<evidence type="ECO:0000256" key="1">
    <source>
        <dbReference type="ARBA" id="ARBA00001933"/>
    </source>
</evidence>
<dbReference type="Gene3D" id="3.40.640.10">
    <property type="entry name" value="Type I PLP-dependent aspartate aminotransferase-like (Major domain)"/>
    <property type="match status" value="1"/>
</dbReference>
<dbReference type="EC" id="2.6.1.40" evidence="12"/>
<evidence type="ECO:0000256" key="21">
    <source>
        <dbReference type="ARBA" id="ARBA00043749"/>
    </source>
</evidence>
<evidence type="ECO:0000256" key="15">
    <source>
        <dbReference type="ARBA" id="ARBA00041845"/>
    </source>
</evidence>
<dbReference type="GO" id="GO:0005739">
    <property type="term" value="C:mitochondrion"/>
    <property type="evidence" value="ECO:0007669"/>
    <property type="project" value="UniProtKB-SubCell"/>
</dbReference>
<keyword evidence="8" id="KW-0663">Pyridoxal phosphate</keyword>
<gene>
    <name evidence="40" type="ORF">MCOR_50183</name>
</gene>
<reference evidence="40 41" key="1">
    <citation type="submission" date="2020-06" db="EMBL/GenBank/DDBJ databases">
        <authorList>
            <person name="Li R."/>
            <person name="Bekaert M."/>
        </authorList>
    </citation>
    <scope>NUCLEOTIDE SEQUENCE [LARGE SCALE GENOMIC DNA]</scope>
    <source>
        <strain evidence="41">wild</strain>
    </source>
</reference>
<keyword evidence="7 40" id="KW-0808">Transferase</keyword>
<evidence type="ECO:0000256" key="25">
    <source>
        <dbReference type="ARBA" id="ARBA00043798"/>
    </source>
</evidence>
<evidence type="ECO:0000256" key="5">
    <source>
        <dbReference type="ARBA" id="ARBA00013049"/>
    </source>
</evidence>
<evidence type="ECO:0000256" key="23">
    <source>
        <dbReference type="ARBA" id="ARBA00043758"/>
    </source>
</evidence>
<comment type="catalytic activity">
    <reaction evidence="25">
        <text>N(omega),N('omega)-dimethyl-L-arginine + pyruvate = 5-(3,3'-dimethylguanidino)-2-oxopentanoate + L-alanine</text>
        <dbReference type="Rhea" id="RHEA:77307"/>
        <dbReference type="ChEBI" id="CHEBI:15361"/>
        <dbReference type="ChEBI" id="CHEBI:57972"/>
        <dbReference type="ChEBI" id="CHEBI:197308"/>
        <dbReference type="ChEBI" id="CHEBI:197310"/>
    </reaction>
</comment>
<evidence type="ECO:0000256" key="29">
    <source>
        <dbReference type="ARBA" id="ARBA00044257"/>
    </source>
</evidence>
<dbReference type="EC" id="2.6.1.44" evidence="5"/>
<evidence type="ECO:0000256" key="4">
    <source>
        <dbReference type="ARBA" id="ARBA00011881"/>
    </source>
</evidence>
<feature type="region of interest" description="Disordered" evidence="39">
    <location>
        <begin position="1"/>
        <end position="21"/>
    </location>
</feature>
<evidence type="ECO:0000256" key="33">
    <source>
        <dbReference type="ARBA" id="ARBA00048500"/>
    </source>
</evidence>
<evidence type="ECO:0000256" key="18">
    <source>
        <dbReference type="ARBA" id="ARBA00043669"/>
    </source>
</evidence>
<dbReference type="GO" id="GO:0047305">
    <property type="term" value="F:(R)-3-amino-2-methylpropionate-pyruvate transaminase activity"/>
    <property type="evidence" value="ECO:0007669"/>
    <property type="project" value="UniProtKB-EC"/>
</dbReference>
<dbReference type="PROSITE" id="PS00600">
    <property type="entry name" value="AA_TRANSFER_CLASS_3"/>
    <property type="match status" value="1"/>
</dbReference>
<evidence type="ECO:0000256" key="12">
    <source>
        <dbReference type="ARBA" id="ARBA00039130"/>
    </source>
</evidence>
<evidence type="ECO:0000256" key="10">
    <source>
        <dbReference type="ARBA" id="ARBA00023128"/>
    </source>
</evidence>
<organism evidence="40 41">
    <name type="scientific">Mytilus coruscus</name>
    <name type="common">Sea mussel</name>
    <dbReference type="NCBI Taxonomy" id="42192"/>
    <lineage>
        <taxon>Eukaryota</taxon>
        <taxon>Metazoa</taxon>
        <taxon>Spiralia</taxon>
        <taxon>Lophotrochozoa</taxon>
        <taxon>Mollusca</taxon>
        <taxon>Bivalvia</taxon>
        <taxon>Autobranchia</taxon>
        <taxon>Pteriomorphia</taxon>
        <taxon>Mytilida</taxon>
        <taxon>Mytiloidea</taxon>
        <taxon>Mytilidae</taxon>
        <taxon>Mytilinae</taxon>
        <taxon>Mytilus</taxon>
    </lineage>
</organism>
<comment type="catalytic activity">
    <reaction evidence="27">
        <text>2-oxopentanoate + N(omega),N(omega)-dimethyl-L-arginine = 5-(3,3-dimethylguanidino)-2-oxopentanoate + L-2-aminopentanoate</text>
        <dbReference type="Rhea" id="RHEA:77359"/>
        <dbReference type="ChEBI" id="CHEBI:28644"/>
        <dbReference type="ChEBI" id="CHEBI:58326"/>
        <dbReference type="ChEBI" id="CHEBI:58441"/>
        <dbReference type="ChEBI" id="CHEBI:197301"/>
    </reaction>
</comment>
<dbReference type="AlphaFoldDB" id="A0A6J8EAL0"/>
<keyword evidence="41" id="KW-1185">Reference proteome</keyword>
<comment type="catalytic activity">
    <reaction evidence="35">
        <text>N(omega)-methyl-L-arginine + glyoxylate = 5-(3-methylguanidino)-2-oxopentanoate + glycine</text>
        <dbReference type="Rhea" id="RHEA:77323"/>
        <dbReference type="ChEBI" id="CHEBI:36655"/>
        <dbReference type="ChEBI" id="CHEBI:57305"/>
        <dbReference type="ChEBI" id="CHEBI:114953"/>
        <dbReference type="ChEBI" id="CHEBI:197314"/>
    </reaction>
</comment>
<dbReference type="GO" id="GO:0009436">
    <property type="term" value="P:glyoxylate catabolic process"/>
    <property type="evidence" value="ECO:0007669"/>
    <property type="project" value="TreeGrafter"/>
</dbReference>
<evidence type="ECO:0000256" key="39">
    <source>
        <dbReference type="SAM" id="MobiDB-lite"/>
    </source>
</evidence>
<evidence type="ECO:0000256" key="19">
    <source>
        <dbReference type="ARBA" id="ARBA00043679"/>
    </source>
</evidence>
<proteinExistence type="inferred from homology"/>
<evidence type="ECO:0000256" key="34">
    <source>
        <dbReference type="ARBA" id="ARBA00048560"/>
    </source>
</evidence>
<comment type="function">
    <text evidence="38">Multifunctional aminotransferase with a broad substrate specificity. Catalyzes the conversion of glyoxylate to glycine using alanine as the amino donor. Catalyzes metabolism of not L- but the D-isomer of D-beta-aminoisobutyric acid to generate 2-methyl-3-oxopropanoate and alanine. Catalyzes the transfer of the amino group from beta-alanine to pyruvate to yield L-alanine and 3-oxopropanoate. Can metabolize NG-monomethyl-L-arginine (NMMA), asymmetric NG,NG-dimethyl-L-arginine (ADMA) and symmetric NG,N'G-dimethyl-L-arginine (SDMA). ADMA is a potent inhibitor of nitric-oxide (NO) synthase, and this activity provides mechanism through which the kidney regulates blood pressure.</text>
</comment>